<keyword evidence="5" id="KW-1185">Reference proteome</keyword>
<gene>
    <name evidence="4" type="ORF">CPT_Muldoon_244</name>
</gene>
<dbReference type="Pfam" id="PF13884">
    <property type="entry name" value="Peptidase_S74"/>
    <property type="match status" value="1"/>
</dbReference>
<evidence type="ECO:0000313" key="5">
    <source>
        <dbReference type="Proteomes" id="UP000326777"/>
    </source>
</evidence>
<evidence type="ECO:0000313" key="4">
    <source>
        <dbReference type="EMBL" id="QFR56195.1"/>
    </source>
</evidence>
<protein>
    <submittedName>
        <fullName evidence="4">Putative long tail fiber protein</fullName>
    </submittedName>
</protein>
<dbReference type="PROSITE" id="PS51688">
    <property type="entry name" value="ICA"/>
    <property type="match status" value="1"/>
</dbReference>
<keyword evidence="2" id="KW-1227">Viral tail protein</keyword>
<dbReference type="EMBL" id="MN095771">
    <property type="protein sequence ID" value="QFR56195.1"/>
    <property type="molecule type" value="Genomic_DNA"/>
</dbReference>
<evidence type="ECO:0000256" key="2">
    <source>
        <dbReference type="ARBA" id="ARBA00022732"/>
    </source>
</evidence>
<dbReference type="Proteomes" id="UP000326777">
    <property type="component" value="Genome"/>
</dbReference>
<dbReference type="InterPro" id="IPR030392">
    <property type="entry name" value="S74_ICA"/>
</dbReference>
<comment type="subcellular location">
    <subcellularLocation>
        <location evidence="1">Virion</location>
    </subcellularLocation>
</comment>
<feature type="domain" description="Peptidase S74" evidence="3">
    <location>
        <begin position="477"/>
        <end position="563"/>
    </location>
</feature>
<sequence length="563" mass="59945">MANNLSAIKFKRRISGDAPTASQIQRGELFLHLGNRTIYTKNESDQVIELGVAGAGGTIGGDLTVNGKLTVNQSTELKGALSAGGTTLIWLDVNQNLKVLGNTALTGELTALNGQIKVAMKGPDPYIGFSEPNTMLRSNANGLLVIGAKSTDAQQRAIIFRPQGESAPGGESHIKSDGSFNIPGLNVANATVLKDLTTSGNVTTNGRFDAKGAFTVALGASFGSTVKSSGILTVGDGGERVQIHPGNNASIKFYGGNAIRADIFGMTSGANAIQIRPGSNSTNDFNFGMDGTLSSLALVARTRFDVHATADTEWSAVNFRGAVNSSQKRGLVFADANGAVGFNNAKGSQATWTNDNGFIIGSGSLTVGNYAANGEQQEPGAKSYFRNKDWMYLEGTNAWQDPSLGWVRQVNGLRMDMKRPGAAWYTEDCTLQSDGWGQVRRRFVVYADGAQGIFEMTHVGDLLVQRNVEANNVLIRSDRTVKSNIKTISSALDKISNLDGSTYIDESNKLSAGLIAQDVQEVLPEAVIRDDKGLLRLNYNAVVGLLVNAVKELRQEVKELRGE</sequence>
<accession>A0A5P8PHR7</accession>
<keyword evidence="2" id="KW-0946">Virion</keyword>
<dbReference type="GO" id="GO:0098015">
    <property type="term" value="C:virus tail"/>
    <property type="evidence" value="ECO:0007669"/>
    <property type="project" value="UniProtKB-KW"/>
</dbReference>
<reference evidence="5" key="1">
    <citation type="submission" date="2019-06" db="EMBL/GenBank/DDBJ databases">
        <title>Complete genome sequence of Serratia marcescens phage Muldoon.</title>
        <authorList>
            <person name="Campbell S."/>
            <person name="Atkinson C."/>
            <person name="Moreland R."/>
            <person name="Liu M."/>
            <person name="Ramsey J."/>
            <person name="Leavitt J."/>
        </authorList>
    </citation>
    <scope>NUCLEOTIDE SEQUENCE [LARGE SCALE GENOMIC DNA]</scope>
</reference>
<evidence type="ECO:0000259" key="3">
    <source>
        <dbReference type="PROSITE" id="PS51688"/>
    </source>
</evidence>
<proteinExistence type="predicted"/>
<evidence type="ECO:0000256" key="1">
    <source>
        <dbReference type="ARBA" id="ARBA00004328"/>
    </source>
</evidence>
<name>A0A5P8PHR7_9CAUD</name>
<organism evidence="4 5">
    <name type="scientific">Serratia phage Muldoon</name>
    <dbReference type="NCBI Taxonomy" id="2601678"/>
    <lineage>
        <taxon>Viruses</taxon>
        <taxon>Duplodnaviria</taxon>
        <taxon>Heunggongvirae</taxon>
        <taxon>Uroviricota</taxon>
        <taxon>Caudoviricetes</taxon>
        <taxon>Muldoonvirus</taxon>
        <taxon>Muldoonvirus muldoon</taxon>
    </lineage>
</organism>